<dbReference type="CDD" id="cd01854">
    <property type="entry name" value="YjeQ_EngC"/>
    <property type="match status" value="1"/>
</dbReference>
<comment type="similarity">
    <text evidence="10">Belongs to the TRAFAC class YlqF/YawG GTPase family. RsgA subfamily.</text>
</comment>
<dbReference type="SUPFAM" id="SSF52540">
    <property type="entry name" value="P-loop containing nucleoside triphosphate hydrolases"/>
    <property type="match status" value="1"/>
</dbReference>
<keyword evidence="1 10" id="KW-0963">Cytoplasm</keyword>
<dbReference type="HAMAP" id="MF_01820">
    <property type="entry name" value="GTPase_RsgA"/>
    <property type="match status" value="1"/>
</dbReference>
<dbReference type="Pfam" id="PF16745">
    <property type="entry name" value="RsgA_N"/>
    <property type="match status" value="1"/>
</dbReference>
<accession>A0A2G3E9C4</accession>
<feature type="binding site" evidence="10">
    <location>
        <begin position="114"/>
        <end position="117"/>
    </location>
    <ligand>
        <name>GTP</name>
        <dbReference type="ChEBI" id="CHEBI:37565"/>
    </ligand>
</feature>
<feature type="domain" description="CP-type G" evidence="12">
    <location>
        <begin position="65"/>
        <end position="223"/>
    </location>
</feature>
<evidence type="ECO:0000259" key="12">
    <source>
        <dbReference type="PROSITE" id="PS51721"/>
    </source>
</evidence>
<evidence type="ECO:0000313" key="13">
    <source>
        <dbReference type="EMBL" id="PHU39671.1"/>
    </source>
</evidence>
<keyword evidence="5 10" id="KW-0547">Nucleotide-binding</keyword>
<comment type="subcellular location">
    <subcellularLocation>
        <location evidence="10">Cytoplasm</location>
    </subcellularLocation>
</comment>
<dbReference type="Pfam" id="PF03193">
    <property type="entry name" value="RsgA_GTPase"/>
    <property type="match status" value="1"/>
</dbReference>
<dbReference type="PANTHER" id="PTHR32120">
    <property type="entry name" value="SMALL RIBOSOMAL SUBUNIT BIOGENESIS GTPASE RSGA"/>
    <property type="match status" value="1"/>
</dbReference>
<dbReference type="InterPro" id="IPR004881">
    <property type="entry name" value="Ribosome_biogen_GTPase_RsgA"/>
</dbReference>
<gene>
    <name evidence="10 13" type="primary">rsgA</name>
    <name evidence="13" type="ORF">CSX00_10185</name>
</gene>
<comment type="caution">
    <text evidence="13">The sequence shown here is derived from an EMBL/GenBank/DDBJ whole genome shotgun (WGS) entry which is preliminary data.</text>
</comment>
<dbReference type="PANTHER" id="PTHR32120:SF11">
    <property type="entry name" value="SMALL RIBOSOMAL SUBUNIT BIOGENESIS GTPASE RSGA 1, MITOCHONDRIAL-RELATED"/>
    <property type="match status" value="1"/>
</dbReference>
<dbReference type="PROSITE" id="PS51721">
    <property type="entry name" value="G_CP"/>
    <property type="match status" value="1"/>
</dbReference>
<dbReference type="GO" id="GO:0005525">
    <property type="term" value="F:GTP binding"/>
    <property type="evidence" value="ECO:0007669"/>
    <property type="project" value="UniProtKB-UniRule"/>
</dbReference>
<feature type="binding site" evidence="10">
    <location>
        <position position="254"/>
    </location>
    <ligand>
        <name>Zn(2+)</name>
        <dbReference type="ChEBI" id="CHEBI:29105"/>
    </ligand>
</feature>
<dbReference type="GO" id="GO:0005737">
    <property type="term" value="C:cytoplasm"/>
    <property type="evidence" value="ECO:0007669"/>
    <property type="project" value="UniProtKB-SubCell"/>
</dbReference>
<feature type="binding site" evidence="10">
    <location>
        <position position="252"/>
    </location>
    <ligand>
        <name>Zn(2+)</name>
        <dbReference type="ChEBI" id="CHEBI:29105"/>
    </ligand>
</feature>
<dbReference type="InterPro" id="IPR030378">
    <property type="entry name" value="G_CP_dom"/>
</dbReference>
<comment type="subunit">
    <text evidence="10">Monomer. Associates with 30S ribosomal subunit, binds 16S rRNA.</text>
</comment>
<dbReference type="InterPro" id="IPR027417">
    <property type="entry name" value="P-loop_NTPase"/>
</dbReference>
<evidence type="ECO:0000313" key="14">
    <source>
        <dbReference type="Proteomes" id="UP000224317"/>
    </source>
</evidence>
<evidence type="ECO:0000259" key="11">
    <source>
        <dbReference type="PROSITE" id="PS50936"/>
    </source>
</evidence>
<keyword evidence="14" id="KW-1185">Reference proteome</keyword>
<evidence type="ECO:0000256" key="4">
    <source>
        <dbReference type="ARBA" id="ARBA00022730"/>
    </source>
</evidence>
<feature type="domain" description="EngC GTPase" evidence="11">
    <location>
        <begin position="74"/>
        <end position="221"/>
    </location>
</feature>
<dbReference type="RefSeq" id="WP_099413629.1">
    <property type="nucleotide sequence ID" value="NZ_PDYH01000042.1"/>
</dbReference>
<dbReference type="Gene3D" id="2.40.50.140">
    <property type="entry name" value="Nucleic acid-binding proteins"/>
    <property type="match status" value="1"/>
</dbReference>
<keyword evidence="2 10" id="KW-0690">Ribosome biogenesis</keyword>
<dbReference type="AlphaFoldDB" id="A0A2G3E9C4"/>
<keyword evidence="6 10" id="KW-0378">Hydrolase</keyword>
<comment type="cofactor">
    <cofactor evidence="10">
        <name>Zn(2+)</name>
        <dbReference type="ChEBI" id="CHEBI:29105"/>
    </cofactor>
    <text evidence="10">Binds 1 zinc ion per subunit.</text>
</comment>
<proteinExistence type="inferred from homology"/>
<comment type="function">
    <text evidence="10">One of several proteins that assist in the late maturation steps of the functional core of the 30S ribosomal subunit. Helps release RbfA from mature subunits. May play a role in the assembly of ribosomal proteins into the subunit. Circularly permuted GTPase that catalyzes slow GTP hydrolysis, GTPase activity is stimulated by the 30S ribosomal subunit.</text>
</comment>
<keyword evidence="3 10" id="KW-0479">Metal-binding</keyword>
<dbReference type="Gene3D" id="3.40.50.300">
    <property type="entry name" value="P-loop containing nucleotide triphosphate hydrolases"/>
    <property type="match status" value="1"/>
</dbReference>
<dbReference type="SUPFAM" id="SSF50249">
    <property type="entry name" value="Nucleic acid-binding proteins"/>
    <property type="match status" value="1"/>
</dbReference>
<evidence type="ECO:0000256" key="6">
    <source>
        <dbReference type="ARBA" id="ARBA00022801"/>
    </source>
</evidence>
<evidence type="ECO:0000256" key="5">
    <source>
        <dbReference type="ARBA" id="ARBA00022741"/>
    </source>
</evidence>
<sequence>MQGKIIKGIAGFYYVYVVDSGVYECKAKGAFRKDKIKPLVGDDVEIDIISEEEKTGNVISIGPRKSELIRPAVANVDQALLIFATKNPEPNLNLLDRFLCMMEEQDVPVVICFNKDDLVDDDFQKQIRDTYERAGYKVIFTSAKNEEGIDKIKEVLKGKTSTVAGPSGVGKSSIVNLLTEGHSMETGEVSTKIGRGKHTTRHSELLYLGDDTYIMDTPGFSSLFVPKCDPVELYALFPEFIEPEQHCRFGGCVHYKEPGCGVKEAVEKGEIAASRYENYLQIYSEMVQQQNSKYR</sequence>
<dbReference type="EC" id="3.6.1.-" evidence="10"/>
<name>A0A2G3E9C4_9FIRM</name>
<evidence type="ECO:0000256" key="2">
    <source>
        <dbReference type="ARBA" id="ARBA00022517"/>
    </source>
</evidence>
<keyword evidence="4 10" id="KW-0699">rRNA-binding</keyword>
<dbReference type="Gene3D" id="1.10.40.50">
    <property type="entry name" value="Probable gtpase engc, domain 3"/>
    <property type="match status" value="1"/>
</dbReference>
<keyword evidence="9 10" id="KW-0342">GTP-binding</keyword>
<evidence type="ECO:0000256" key="8">
    <source>
        <dbReference type="ARBA" id="ARBA00022884"/>
    </source>
</evidence>
<dbReference type="GO" id="GO:0003924">
    <property type="term" value="F:GTPase activity"/>
    <property type="evidence" value="ECO:0007669"/>
    <property type="project" value="UniProtKB-UniRule"/>
</dbReference>
<organism evidence="13 14">
    <name type="scientific">Pseudobutyrivibrio ruminis</name>
    <dbReference type="NCBI Taxonomy" id="46206"/>
    <lineage>
        <taxon>Bacteria</taxon>
        <taxon>Bacillati</taxon>
        <taxon>Bacillota</taxon>
        <taxon>Clostridia</taxon>
        <taxon>Lachnospirales</taxon>
        <taxon>Lachnospiraceae</taxon>
        <taxon>Pseudobutyrivibrio</taxon>
    </lineage>
</organism>
<dbReference type="GO" id="GO:0046872">
    <property type="term" value="F:metal ion binding"/>
    <property type="evidence" value="ECO:0007669"/>
    <property type="project" value="UniProtKB-KW"/>
</dbReference>
<dbReference type="GO" id="GO:0019843">
    <property type="term" value="F:rRNA binding"/>
    <property type="evidence" value="ECO:0007669"/>
    <property type="project" value="UniProtKB-KW"/>
</dbReference>
<protein>
    <recommendedName>
        <fullName evidence="10">Small ribosomal subunit biogenesis GTPase RsgA</fullName>
        <ecNumber evidence="10">3.6.1.-</ecNumber>
    </recommendedName>
</protein>
<dbReference type="PROSITE" id="PS50936">
    <property type="entry name" value="ENGC_GTPASE"/>
    <property type="match status" value="1"/>
</dbReference>
<keyword evidence="7 10" id="KW-0862">Zinc</keyword>
<feature type="binding site" evidence="10">
    <location>
        <position position="247"/>
    </location>
    <ligand>
        <name>Zn(2+)</name>
        <dbReference type="ChEBI" id="CHEBI:29105"/>
    </ligand>
</feature>
<dbReference type="NCBIfam" id="TIGR00157">
    <property type="entry name" value="ribosome small subunit-dependent GTPase A"/>
    <property type="match status" value="1"/>
</dbReference>
<evidence type="ECO:0000256" key="10">
    <source>
        <dbReference type="HAMAP-Rule" id="MF_01820"/>
    </source>
</evidence>
<evidence type="ECO:0000256" key="7">
    <source>
        <dbReference type="ARBA" id="ARBA00022833"/>
    </source>
</evidence>
<keyword evidence="8 10" id="KW-0694">RNA-binding</keyword>
<dbReference type="Proteomes" id="UP000224317">
    <property type="component" value="Unassembled WGS sequence"/>
</dbReference>
<dbReference type="InterPro" id="IPR010914">
    <property type="entry name" value="RsgA_GTPase_dom"/>
</dbReference>
<evidence type="ECO:0000256" key="3">
    <source>
        <dbReference type="ARBA" id="ARBA00022723"/>
    </source>
</evidence>
<evidence type="ECO:0000256" key="1">
    <source>
        <dbReference type="ARBA" id="ARBA00022490"/>
    </source>
</evidence>
<reference evidence="13" key="1">
    <citation type="submission" date="2017-10" db="EMBL/GenBank/DDBJ databases">
        <title>Resolving the taxonomy of Roseburia spp., Eubacterium rectale and Agathobacter spp. through phylogenomic analysis.</title>
        <authorList>
            <person name="Sheridan P.O."/>
            <person name="Walker A.W."/>
            <person name="Duncan S.H."/>
            <person name="Scott K.P."/>
            <person name="Toole P.W.O."/>
            <person name="Luis P."/>
            <person name="Flint H.J."/>
        </authorList>
    </citation>
    <scope>NUCLEOTIDE SEQUENCE [LARGE SCALE GENOMIC DNA]</scope>
    <source>
        <strain evidence="13">JK10</strain>
    </source>
</reference>
<feature type="binding site" evidence="10">
    <location>
        <begin position="165"/>
        <end position="173"/>
    </location>
    <ligand>
        <name>GTP</name>
        <dbReference type="ChEBI" id="CHEBI:37565"/>
    </ligand>
</feature>
<dbReference type="STRING" id="46206.SAMN02910377_01550"/>
<dbReference type="InterPro" id="IPR031944">
    <property type="entry name" value="RsgA_N"/>
</dbReference>
<dbReference type="EMBL" id="PDYH01000042">
    <property type="protein sequence ID" value="PHU39671.1"/>
    <property type="molecule type" value="Genomic_DNA"/>
</dbReference>
<evidence type="ECO:0000256" key="9">
    <source>
        <dbReference type="ARBA" id="ARBA00023134"/>
    </source>
</evidence>
<dbReference type="GO" id="GO:0042274">
    <property type="term" value="P:ribosomal small subunit biogenesis"/>
    <property type="evidence" value="ECO:0007669"/>
    <property type="project" value="UniProtKB-UniRule"/>
</dbReference>
<dbReference type="CDD" id="cd04466">
    <property type="entry name" value="S1_YloQ_GTPase"/>
    <property type="match status" value="1"/>
</dbReference>
<dbReference type="InterPro" id="IPR012340">
    <property type="entry name" value="NA-bd_OB-fold"/>
</dbReference>
<feature type="binding site" evidence="10">
    <location>
        <position position="260"/>
    </location>
    <ligand>
        <name>Zn(2+)</name>
        <dbReference type="ChEBI" id="CHEBI:29105"/>
    </ligand>
</feature>